<proteinExistence type="predicted"/>
<dbReference type="EMBL" id="CP063194">
    <property type="protein sequence ID" value="WCZ37995.1"/>
    <property type="molecule type" value="Genomic_DNA"/>
</dbReference>
<dbReference type="PANTHER" id="PTHR43566">
    <property type="entry name" value="CONSERVED PROTEIN"/>
    <property type="match status" value="1"/>
</dbReference>
<evidence type="ECO:0000259" key="1">
    <source>
        <dbReference type="Pfam" id="PF13173"/>
    </source>
</evidence>
<sequence>MDEHGKIAARVPHVSYLVRTIDAELDEMMPFLAAVALDGPKGVGKTETAGRRVAHTYSLDDPDQRKIVAADFGLQSIPEGGVLFDEWQHLPQVWDSVRRQVDAGAPPGRFLLTGSATPVDAAGTHSGAGRILSLRMRPMGLHERGVVQPTVSFSELLYGSEGGPDTGYAGPQAKIGGTSDFSIVDYAQAIASSGFPGIASLPARLQQVQLDSYLLRIIDRDLPDRDIEVRRPETLRRWLAAYAAASSTTATYSSILDATTGGDGYQPSKDTTLRYRDHLQQLWLLDPVPGWTSFHNPLKRVSQAPKHQLADPALALRLLNFTANDLLNGRGVHMFGPLLESLAALGVRILAQAAQARTFHLRTHGGDHEVDLIVEGQGGALLAIEVKLAAGIDDRDVRHLHWLKEQMRGDVSDLVILTTGSQAYRRADGVAVVPLALLGA</sequence>
<reference evidence="3 4" key="1">
    <citation type="submission" date="2020-10" db="EMBL/GenBank/DDBJ databases">
        <title>Complete genome sequence of Corynebacterium jeddahense DSM 45997, type strain of Corynebacterium jeddahense.</title>
        <authorList>
            <person name="Busche T."/>
            <person name="Kalinowski J."/>
            <person name="Ruckert C."/>
        </authorList>
    </citation>
    <scope>NUCLEOTIDE SEQUENCE [LARGE SCALE GENOMIC DNA]</scope>
    <source>
        <strain evidence="3 4">DSM 45997</strain>
    </source>
</reference>
<dbReference type="Pfam" id="PF13635">
    <property type="entry name" value="DUF4143"/>
    <property type="match status" value="1"/>
</dbReference>
<dbReference type="Proteomes" id="UP001218071">
    <property type="component" value="Chromosome"/>
</dbReference>
<feature type="domain" description="AAA" evidence="1">
    <location>
        <begin position="34"/>
        <end position="143"/>
    </location>
</feature>
<accession>A0ABY7UJA3</accession>
<feature type="domain" description="DUF4143" evidence="2">
    <location>
        <begin position="220"/>
        <end position="388"/>
    </location>
</feature>
<keyword evidence="4" id="KW-1185">Reference proteome</keyword>
<dbReference type="InterPro" id="IPR025420">
    <property type="entry name" value="DUF4143"/>
</dbReference>
<name>A0ABY7UJA3_9CORY</name>
<evidence type="ECO:0000259" key="2">
    <source>
        <dbReference type="Pfam" id="PF13635"/>
    </source>
</evidence>
<gene>
    <name evidence="3" type="ORF">CJEDD_01860</name>
</gene>
<evidence type="ECO:0000313" key="4">
    <source>
        <dbReference type="Proteomes" id="UP001218071"/>
    </source>
</evidence>
<dbReference type="Pfam" id="PF13173">
    <property type="entry name" value="AAA_14"/>
    <property type="match status" value="1"/>
</dbReference>
<dbReference type="PANTHER" id="PTHR43566:SF2">
    <property type="entry name" value="DUF4143 DOMAIN-CONTAINING PROTEIN"/>
    <property type="match status" value="1"/>
</dbReference>
<evidence type="ECO:0008006" key="5">
    <source>
        <dbReference type="Google" id="ProtNLM"/>
    </source>
</evidence>
<evidence type="ECO:0000313" key="3">
    <source>
        <dbReference type="EMBL" id="WCZ37995.1"/>
    </source>
</evidence>
<dbReference type="InterPro" id="IPR041682">
    <property type="entry name" value="AAA_14"/>
</dbReference>
<organism evidence="3 4">
    <name type="scientific">Corynebacterium jeddahense</name>
    <dbReference type="NCBI Taxonomy" id="1414719"/>
    <lineage>
        <taxon>Bacteria</taxon>
        <taxon>Bacillati</taxon>
        <taxon>Actinomycetota</taxon>
        <taxon>Actinomycetes</taxon>
        <taxon>Mycobacteriales</taxon>
        <taxon>Corynebacteriaceae</taxon>
        <taxon>Corynebacterium</taxon>
    </lineage>
</organism>
<protein>
    <recommendedName>
        <fullName evidence="5">ATP-binding protein</fullName>
    </recommendedName>
</protein>